<proteinExistence type="predicted"/>
<feature type="region of interest" description="Disordered" evidence="1">
    <location>
        <begin position="32"/>
        <end position="91"/>
    </location>
</feature>
<dbReference type="AlphaFoldDB" id="A0A6J6HQU9"/>
<dbReference type="EMBL" id="CAEZUT010000107">
    <property type="protein sequence ID" value="CAB4616232.1"/>
    <property type="molecule type" value="Genomic_DNA"/>
</dbReference>
<name>A0A6J6HQU9_9ZZZZ</name>
<evidence type="ECO:0000313" key="2">
    <source>
        <dbReference type="EMBL" id="CAB4616232.1"/>
    </source>
</evidence>
<organism evidence="2">
    <name type="scientific">freshwater metagenome</name>
    <dbReference type="NCBI Taxonomy" id="449393"/>
    <lineage>
        <taxon>unclassified sequences</taxon>
        <taxon>metagenomes</taxon>
        <taxon>ecological metagenomes</taxon>
    </lineage>
</organism>
<sequence length="190" mass="19277">MKKRAFLIVTGTVGALGGVFAITPPQFGNTAGGLATDSGATPVATPTQSASPTPTPTKKTNTPAPTTSNPAVPTTPTVAPTPTPTKAATGSVTVTGNSFGANEGGRNWGNVTVKVTFTDGQITAVNGMQSPTSRGQWAFDRLDPYVQGQKITVAQIKSKTAGSLPFVSGVSYSSMAYWNSLKSAISKAGL</sequence>
<feature type="compositionally biased region" description="Low complexity" evidence="1">
    <location>
        <begin position="40"/>
        <end position="89"/>
    </location>
</feature>
<protein>
    <submittedName>
        <fullName evidence="2">Unannotated protein</fullName>
    </submittedName>
</protein>
<evidence type="ECO:0000256" key="1">
    <source>
        <dbReference type="SAM" id="MobiDB-lite"/>
    </source>
</evidence>
<gene>
    <name evidence="2" type="ORF">UFOPK1854_00862</name>
</gene>
<reference evidence="2" key="1">
    <citation type="submission" date="2020-05" db="EMBL/GenBank/DDBJ databases">
        <authorList>
            <person name="Chiriac C."/>
            <person name="Salcher M."/>
            <person name="Ghai R."/>
            <person name="Kavagutti S V."/>
        </authorList>
    </citation>
    <scope>NUCLEOTIDE SEQUENCE</scope>
</reference>
<accession>A0A6J6HQU9</accession>